<dbReference type="InterPro" id="IPR023563">
    <property type="entry name" value="Ribosomal_uL13_CS"/>
</dbReference>
<dbReference type="HAMAP" id="MF_01366">
    <property type="entry name" value="Ribosomal_uL13"/>
    <property type="match status" value="1"/>
</dbReference>
<dbReference type="GO" id="GO:0006412">
    <property type="term" value="P:translation"/>
    <property type="evidence" value="ECO:0007669"/>
    <property type="project" value="InterPro"/>
</dbReference>
<reference evidence="4" key="1">
    <citation type="submission" date="2018-05" db="EMBL/GenBank/DDBJ databases">
        <authorList>
            <person name="Lanie J.A."/>
            <person name="Ng W.-L."/>
            <person name="Kazmierczak K.M."/>
            <person name="Andrzejewski T.M."/>
            <person name="Davidsen T.M."/>
            <person name="Wayne K.J."/>
            <person name="Tettelin H."/>
            <person name="Glass J.I."/>
            <person name="Rusch D."/>
            <person name="Podicherti R."/>
            <person name="Tsui H.-C.T."/>
            <person name="Winkler M.E."/>
        </authorList>
    </citation>
    <scope>NUCLEOTIDE SEQUENCE</scope>
</reference>
<dbReference type="InterPro" id="IPR036899">
    <property type="entry name" value="Ribosomal_uL13_sf"/>
</dbReference>
<dbReference type="EMBL" id="UINC01003468">
    <property type="protein sequence ID" value="SVA06576.1"/>
    <property type="molecule type" value="Genomic_DNA"/>
</dbReference>
<comment type="similarity">
    <text evidence="1">Belongs to the universal ribosomal protein uL13 family.</text>
</comment>
<proteinExistence type="inferred from homology"/>
<dbReference type="PANTHER" id="PTHR11545">
    <property type="entry name" value="RIBOSOMAL PROTEIN L13"/>
    <property type="match status" value="1"/>
</dbReference>
<evidence type="ECO:0000313" key="4">
    <source>
        <dbReference type="EMBL" id="SVA06576.1"/>
    </source>
</evidence>
<dbReference type="SUPFAM" id="SSF52161">
    <property type="entry name" value="Ribosomal protein L13"/>
    <property type="match status" value="1"/>
</dbReference>
<dbReference type="GO" id="GO:0022625">
    <property type="term" value="C:cytosolic large ribosomal subunit"/>
    <property type="evidence" value="ECO:0007669"/>
    <property type="project" value="TreeGrafter"/>
</dbReference>
<dbReference type="Gene3D" id="3.90.1180.10">
    <property type="entry name" value="Ribosomal protein L13"/>
    <property type="match status" value="1"/>
</dbReference>
<keyword evidence="2" id="KW-0689">Ribosomal protein</keyword>
<dbReference type="CDD" id="cd00392">
    <property type="entry name" value="Ribosomal_L13"/>
    <property type="match status" value="1"/>
</dbReference>
<dbReference type="PANTHER" id="PTHR11545:SF2">
    <property type="entry name" value="LARGE RIBOSOMAL SUBUNIT PROTEIN UL13M"/>
    <property type="match status" value="1"/>
</dbReference>
<dbReference type="PROSITE" id="PS00783">
    <property type="entry name" value="RIBOSOMAL_L13"/>
    <property type="match status" value="1"/>
</dbReference>
<dbReference type="InterPro" id="IPR005823">
    <property type="entry name" value="Ribosomal_uL13_bac-type"/>
</dbReference>
<accession>A0A381SRG1</accession>
<dbReference type="AlphaFoldDB" id="A0A381SRG1"/>
<dbReference type="FunFam" id="3.90.1180.10:FF:000001">
    <property type="entry name" value="50S ribosomal protein L13"/>
    <property type="match status" value="1"/>
</dbReference>
<evidence type="ECO:0008006" key="5">
    <source>
        <dbReference type="Google" id="ProtNLM"/>
    </source>
</evidence>
<evidence type="ECO:0000256" key="3">
    <source>
        <dbReference type="ARBA" id="ARBA00023274"/>
    </source>
</evidence>
<dbReference type="Pfam" id="PF00572">
    <property type="entry name" value="Ribosomal_L13"/>
    <property type="match status" value="1"/>
</dbReference>
<dbReference type="GO" id="GO:0003735">
    <property type="term" value="F:structural constituent of ribosome"/>
    <property type="evidence" value="ECO:0007669"/>
    <property type="project" value="InterPro"/>
</dbReference>
<dbReference type="GO" id="GO:0017148">
    <property type="term" value="P:negative regulation of translation"/>
    <property type="evidence" value="ECO:0007669"/>
    <property type="project" value="TreeGrafter"/>
</dbReference>
<dbReference type="InterPro" id="IPR005822">
    <property type="entry name" value="Ribosomal_uL13"/>
</dbReference>
<dbReference type="GO" id="GO:0003729">
    <property type="term" value="F:mRNA binding"/>
    <property type="evidence" value="ECO:0007669"/>
    <property type="project" value="TreeGrafter"/>
</dbReference>
<gene>
    <name evidence="4" type="ORF">METZ01_LOCUS59430</name>
</gene>
<evidence type="ECO:0000256" key="1">
    <source>
        <dbReference type="ARBA" id="ARBA00006227"/>
    </source>
</evidence>
<protein>
    <recommendedName>
        <fullName evidence="5">50S ribosomal protein L13</fullName>
    </recommendedName>
</protein>
<dbReference type="NCBIfam" id="TIGR01066">
    <property type="entry name" value="rplM_bact"/>
    <property type="match status" value="1"/>
</dbReference>
<sequence length="143" mass="16027">MKTVSVRQQDVAHEWYVVDATGQTLGRLATEIARRLRGKHKAEYTPHVDTGDYIIVVNAEKVFVSGNKETKKIYYRHSGYPGGIKSTSLKSLREAKPEELLEKAVKGMLPRNPLGRAVFRKLKVYAGDTHPHGAQQPKTMVLS</sequence>
<name>A0A381SRG1_9ZZZZ</name>
<organism evidence="4">
    <name type="scientific">marine metagenome</name>
    <dbReference type="NCBI Taxonomy" id="408172"/>
    <lineage>
        <taxon>unclassified sequences</taxon>
        <taxon>metagenomes</taxon>
        <taxon>ecological metagenomes</taxon>
    </lineage>
</organism>
<keyword evidence="3" id="KW-0687">Ribonucleoprotein</keyword>
<evidence type="ECO:0000256" key="2">
    <source>
        <dbReference type="ARBA" id="ARBA00022980"/>
    </source>
</evidence>
<dbReference type="PIRSF" id="PIRSF002181">
    <property type="entry name" value="Ribosomal_L13"/>
    <property type="match status" value="1"/>
</dbReference>